<feature type="domain" description="Cryptic loci regulator 2 N-terminal" evidence="2">
    <location>
        <begin position="80"/>
        <end position="142"/>
    </location>
</feature>
<dbReference type="GO" id="GO:0031934">
    <property type="term" value="C:mating-type region heterochromatin"/>
    <property type="evidence" value="ECO:0007669"/>
    <property type="project" value="TreeGrafter"/>
</dbReference>
<organism evidence="3 4">
    <name type="scientific">Diversispora eburnea</name>
    <dbReference type="NCBI Taxonomy" id="1213867"/>
    <lineage>
        <taxon>Eukaryota</taxon>
        <taxon>Fungi</taxon>
        <taxon>Fungi incertae sedis</taxon>
        <taxon>Mucoromycota</taxon>
        <taxon>Glomeromycotina</taxon>
        <taxon>Glomeromycetes</taxon>
        <taxon>Diversisporales</taxon>
        <taxon>Diversisporaceae</taxon>
        <taxon>Diversispora</taxon>
    </lineage>
</organism>
<evidence type="ECO:0000313" key="3">
    <source>
        <dbReference type="EMBL" id="CAG8432786.1"/>
    </source>
</evidence>
<dbReference type="GO" id="GO:0033553">
    <property type="term" value="C:rDNA heterochromatin"/>
    <property type="evidence" value="ECO:0007669"/>
    <property type="project" value="TreeGrafter"/>
</dbReference>
<dbReference type="GO" id="GO:0030466">
    <property type="term" value="P:silent mating-type cassette heterochromatin formation"/>
    <property type="evidence" value="ECO:0007669"/>
    <property type="project" value="TreeGrafter"/>
</dbReference>
<dbReference type="InterPro" id="IPR031915">
    <property type="entry name" value="Clr2_N"/>
</dbReference>
<dbReference type="EMBL" id="CAJVPK010000003">
    <property type="protein sequence ID" value="CAG8432786.1"/>
    <property type="molecule type" value="Genomic_DNA"/>
</dbReference>
<proteinExistence type="predicted"/>
<gene>
    <name evidence="3" type="ORF">DEBURN_LOCUS114</name>
</gene>
<dbReference type="AlphaFoldDB" id="A0A9N8UUX5"/>
<dbReference type="PANTHER" id="PTHR38046:SF1">
    <property type="entry name" value="CRYPTIC LOCI REGULATOR 2"/>
    <property type="match status" value="1"/>
</dbReference>
<dbReference type="Pfam" id="PF16761">
    <property type="entry name" value="Clr2_transil"/>
    <property type="match status" value="1"/>
</dbReference>
<evidence type="ECO:0000256" key="1">
    <source>
        <dbReference type="SAM" id="MobiDB-lite"/>
    </source>
</evidence>
<name>A0A9N8UUX5_9GLOM</name>
<dbReference type="Proteomes" id="UP000789706">
    <property type="component" value="Unassembled WGS sequence"/>
</dbReference>
<dbReference type="OrthoDB" id="2421327at2759"/>
<protein>
    <submittedName>
        <fullName evidence="3">519_t:CDS:1</fullName>
    </submittedName>
</protein>
<evidence type="ECO:0000313" key="4">
    <source>
        <dbReference type="Proteomes" id="UP000789706"/>
    </source>
</evidence>
<dbReference type="PANTHER" id="PTHR38046">
    <property type="entry name" value="CRYPTIC LOCI REGULATOR 2"/>
    <property type="match status" value="1"/>
</dbReference>
<reference evidence="3" key="1">
    <citation type="submission" date="2021-06" db="EMBL/GenBank/DDBJ databases">
        <authorList>
            <person name="Kallberg Y."/>
            <person name="Tangrot J."/>
            <person name="Rosling A."/>
        </authorList>
    </citation>
    <scope>NUCLEOTIDE SEQUENCE</scope>
    <source>
        <strain evidence="3">AZ414A</strain>
    </source>
</reference>
<accession>A0A9N8UUX5</accession>
<dbReference type="GO" id="GO:0070824">
    <property type="term" value="C:SHREC complex"/>
    <property type="evidence" value="ECO:0007669"/>
    <property type="project" value="InterPro"/>
</dbReference>
<comment type="caution">
    <text evidence="3">The sequence shown here is derived from an EMBL/GenBank/DDBJ whole genome shotgun (WGS) entry which is preliminary data.</text>
</comment>
<evidence type="ECO:0000259" key="2">
    <source>
        <dbReference type="Pfam" id="PF16761"/>
    </source>
</evidence>
<dbReference type="InterPro" id="IPR038986">
    <property type="entry name" value="Clr2"/>
</dbReference>
<keyword evidence="4" id="KW-1185">Reference proteome</keyword>
<feature type="region of interest" description="Disordered" evidence="1">
    <location>
        <begin position="164"/>
        <end position="192"/>
    </location>
</feature>
<sequence length="510" mass="59509">MAECNNRKYNFTNVTITERGLTVTYTDGNSSRWPKENKPANYKANEPITYYCSADETRLEFYLSKLGGALAQAILEVTAVLTGFPKGYALFDHFKECDSEIIRRDTYLFGSSISRFRSPHEFEEHLLWMASDKTNKCICKYCRPSELGAWRGKETELRSLPNDIIARPDSKPVNIKSNKRDNKSNSQNLSLTNSGYDIDNTFRRGEIVWSNVKQSLDITQQRELSRQLGEELNDRIEYWPAMVINRIRAPYVSKSSVRVARELEFLYDLQILLINNNLQLQPKAIKPWRAFDANKIILDFENIKYTARDELVVKYIKAVKRAIHVASIFTPVLSYEYKPPISLTDSTKNEVEKRYYQQILSFTHFKTIMFGPELFRINDFIQFQDSGEQSILRIKSIYHDENNDMKIIGELLHIIPEKDGHSKLVPKNSDNSNRIIDILQALGRFYSFYKIKCNTVVKEQKSAIHRENILSGRQKQELPYVLHHPFSKVSNQRRYNNHQMKMTEDMEIDT</sequence>